<dbReference type="GO" id="GO:0050566">
    <property type="term" value="F:asparaginyl-tRNA synthase (glutamine-hydrolyzing) activity"/>
    <property type="evidence" value="ECO:0007669"/>
    <property type="project" value="RHEA"/>
</dbReference>
<dbReference type="GO" id="GO:0005524">
    <property type="term" value="F:ATP binding"/>
    <property type="evidence" value="ECO:0007669"/>
    <property type="project" value="UniProtKB-KW"/>
</dbReference>
<keyword evidence="1" id="KW-0648">Protein biosynthesis</keyword>
<evidence type="ECO:0000313" key="2">
    <source>
        <dbReference type="EMBL" id="AGQ19732.1"/>
    </source>
</evidence>
<name>S5DXL3_9ACTN</name>
<dbReference type="Pfam" id="PF02686">
    <property type="entry name" value="GatC"/>
    <property type="match status" value="1"/>
</dbReference>
<comment type="catalytic activity">
    <reaction evidence="1">
        <text>L-aspartyl-tRNA(Asn) + L-glutamine + ATP + H2O = L-asparaginyl-tRNA(Asn) + L-glutamate + ADP + phosphate + 2 H(+)</text>
        <dbReference type="Rhea" id="RHEA:14513"/>
        <dbReference type="Rhea" id="RHEA-COMP:9674"/>
        <dbReference type="Rhea" id="RHEA-COMP:9677"/>
        <dbReference type="ChEBI" id="CHEBI:15377"/>
        <dbReference type="ChEBI" id="CHEBI:15378"/>
        <dbReference type="ChEBI" id="CHEBI:29985"/>
        <dbReference type="ChEBI" id="CHEBI:30616"/>
        <dbReference type="ChEBI" id="CHEBI:43474"/>
        <dbReference type="ChEBI" id="CHEBI:58359"/>
        <dbReference type="ChEBI" id="CHEBI:78515"/>
        <dbReference type="ChEBI" id="CHEBI:78516"/>
        <dbReference type="ChEBI" id="CHEBI:456216"/>
    </reaction>
</comment>
<keyword evidence="1" id="KW-0547">Nucleotide-binding</keyword>
<evidence type="ECO:0000256" key="1">
    <source>
        <dbReference type="HAMAP-Rule" id="MF_00122"/>
    </source>
</evidence>
<dbReference type="EC" id="6.3.5.-" evidence="1"/>
<dbReference type="InterPro" id="IPR036113">
    <property type="entry name" value="Asp/Glu-ADT_sf_sub_c"/>
</dbReference>
<protein>
    <recommendedName>
        <fullName evidence="1">Aspartyl/glutamyl-tRNA(Asn/Gln) amidotransferase subunit C</fullName>
        <shortName evidence="1">Asp/Glu-ADT subunit C</shortName>
        <ecNumber evidence="1">6.3.5.-</ecNumber>
    </recommendedName>
</protein>
<dbReference type="InterPro" id="IPR003837">
    <property type="entry name" value="GatC"/>
</dbReference>
<comment type="catalytic activity">
    <reaction evidence="1">
        <text>L-glutamyl-tRNA(Gln) + L-glutamine + ATP + H2O = L-glutaminyl-tRNA(Gln) + L-glutamate + ADP + phosphate + H(+)</text>
        <dbReference type="Rhea" id="RHEA:17521"/>
        <dbReference type="Rhea" id="RHEA-COMP:9681"/>
        <dbReference type="Rhea" id="RHEA-COMP:9684"/>
        <dbReference type="ChEBI" id="CHEBI:15377"/>
        <dbReference type="ChEBI" id="CHEBI:15378"/>
        <dbReference type="ChEBI" id="CHEBI:29985"/>
        <dbReference type="ChEBI" id="CHEBI:30616"/>
        <dbReference type="ChEBI" id="CHEBI:43474"/>
        <dbReference type="ChEBI" id="CHEBI:58359"/>
        <dbReference type="ChEBI" id="CHEBI:78520"/>
        <dbReference type="ChEBI" id="CHEBI:78521"/>
        <dbReference type="ChEBI" id="CHEBI:456216"/>
    </reaction>
</comment>
<keyword evidence="1" id="KW-0436">Ligase</keyword>
<dbReference type="Gene3D" id="1.10.20.60">
    <property type="entry name" value="Glu-tRNAGln amidotransferase C subunit, N-terminal domain"/>
    <property type="match status" value="1"/>
</dbReference>
<comment type="function">
    <text evidence="1">Allows the formation of correctly charged Asn-tRNA(Asn) or Gln-tRNA(Gln) through the transamidation of misacylated Asp-tRNA(Asn) or Glu-tRNA(Gln) in organisms which lack either or both of asparaginyl-tRNA or glutaminyl-tRNA synthetases. The reaction takes place in the presence of glutamine and ATP through an activated phospho-Asp-tRNA(Asn) or phospho-Glu-tRNA(Gln).</text>
</comment>
<dbReference type="SUPFAM" id="SSF141000">
    <property type="entry name" value="Glu-tRNAGln amidotransferase C subunit"/>
    <property type="match status" value="1"/>
</dbReference>
<sequence length="94" mass="10452">MTEKINIKNVAKLAALKLTSEEEQKLEKDLSMIIDHFAALSEMELPDEKITIHPLGMSLNLAEDEAFKFFTHDEALSNAPEAIDGQFVVPPALD</sequence>
<dbReference type="EMBL" id="KC811141">
    <property type="protein sequence ID" value="AGQ19732.1"/>
    <property type="molecule type" value="Genomic_DNA"/>
</dbReference>
<dbReference type="GO" id="GO:0006450">
    <property type="term" value="P:regulation of translational fidelity"/>
    <property type="evidence" value="ECO:0007669"/>
    <property type="project" value="InterPro"/>
</dbReference>
<organism evidence="2">
    <name type="scientific">Candidatus Actinomarina minuta</name>
    <dbReference type="NCBI Taxonomy" id="1389454"/>
    <lineage>
        <taxon>Bacteria</taxon>
        <taxon>Bacillati</taxon>
        <taxon>Actinomycetota</taxon>
        <taxon>Actinomycetes</taxon>
        <taxon>Candidatus Actinomarinidae</taxon>
        <taxon>Candidatus Actinomarinales</taxon>
        <taxon>Candidatus Actinomarineae</taxon>
        <taxon>Candidatus Actinomarinaceae</taxon>
        <taxon>Candidatus Actinomarina</taxon>
    </lineage>
</organism>
<comment type="subunit">
    <text evidence="1">Heterotrimer of A, B and C subunits.</text>
</comment>
<keyword evidence="2" id="KW-0808">Transferase</keyword>
<dbReference type="HAMAP" id="MF_00122">
    <property type="entry name" value="GatC"/>
    <property type="match status" value="1"/>
</dbReference>
<accession>S5DXL3</accession>
<gene>
    <name evidence="1" type="primary">gatC</name>
</gene>
<reference evidence="2" key="1">
    <citation type="journal article" date="2013" name="Sci. Rep.">
        <title>Metagenomics uncovers a new group of low GC and ultra-small marine Actinobacteria.</title>
        <authorList>
            <person name="Ghai R."/>
            <person name="Mizuno C.M."/>
            <person name="Picazo A."/>
            <person name="Camacho A."/>
            <person name="Rodriguez-Valera F."/>
        </authorList>
    </citation>
    <scope>NUCLEOTIDE SEQUENCE</scope>
</reference>
<dbReference type="AlphaFoldDB" id="S5DXL3"/>
<dbReference type="GO" id="GO:0016740">
    <property type="term" value="F:transferase activity"/>
    <property type="evidence" value="ECO:0007669"/>
    <property type="project" value="UniProtKB-KW"/>
</dbReference>
<proteinExistence type="inferred from homology"/>
<dbReference type="GO" id="GO:0050567">
    <property type="term" value="F:glutaminyl-tRNA synthase (glutamine-hydrolyzing) activity"/>
    <property type="evidence" value="ECO:0007669"/>
    <property type="project" value="UniProtKB-UniRule"/>
</dbReference>
<keyword evidence="1" id="KW-0067">ATP-binding</keyword>
<dbReference type="NCBIfam" id="TIGR00135">
    <property type="entry name" value="gatC"/>
    <property type="match status" value="1"/>
</dbReference>
<comment type="similarity">
    <text evidence="1">Belongs to the GatC family.</text>
</comment>
<dbReference type="GO" id="GO:0006412">
    <property type="term" value="P:translation"/>
    <property type="evidence" value="ECO:0007669"/>
    <property type="project" value="UniProtKB-UniRule"/>
</dbReference>